<feature type="domain" description="AAA+ ATPase" evidence="2">
    <location>
        <begin position="136"/>
        <end position="287"/>
    </location>
</feature>
<dbReference type="PANTHER" id="PTHR30486">
    <property type="entry name" value="TWITCHING MOTILITY PROTEIN PILT"/>
    <property type="match status" value="1"/>
</dbReference>
<gene>
    <name evidence="3" type="primary">VIRB11</name>
    <name evidence="3" type="ordered locus">WS1092</name>
</gene>
<dbReference type="GO" id="GO:0016887">
    <property type="term" value="F:ATP hydrolysis activity"/>
    <property type="evidence" value="ECO:0007669"/>
    <property type="project" value="InterPro"/>
</dbReference>
<organism evidence="4">
    <name type="scientific">Wolinella succinogenes (strain ATCC 29543 / DSM 1740 / CCUG 13145 / JCM 31913 / LMG 7466 / NCTC 11488 / FDC 602W)</name>
    <name type="common">Vibrio succinogenes</name>
    <dbReference type="NCBI Taxonomy" id="273121"/>
    <lineage>
        <taxon>Bacteria</taxon>
        <taxon>Pseudomonadati</taxon>
        <taxon>Campylobacterota</taxon>
        <taxon>Epsilonproteobacteria</taxon>
        <taxon>Campylobacterales</taxon>
        <taxon>Helicobacteraceae</taxon>
        <taxon>Wolinella</taxon>
    </lineage>
</organism>
<name>Q7MRS0_WOLSU</name>
<dbReference type="CDD" id="cd01130">
    <property type="entry name" value="VirB11-like_ATPase"/>
    <property type="match status" value="1"/>
</dbReference>
<dbReference type="InterPro" id="IPR027417">
    <property type="entry name" value="P-loop_NTPase"/>
</dbReference>
<dbReference type="Pfam" id="PF00437">
    <property type="entry name" value="T2SSE"/>
    <property type="match status" value="1"/>
</dbReference>
<dbReference type="AlphaFoldDB" id="Q7MRS0"/>
<dbReference type="InterPro" id="IPR001482">
    <property type="entry name" value="T2SS/T4SS_dom"/>
</dbReference>
<evidence type="ECO:0000313" key="3">
    <source>
        <dbReference type="EMBL" id="CAE10186.1"/>
    </source>
</evidence>
<proteinExistence type="inferred from homology"/>
<reference evidence="3 4" key="1">
    <citation type="journal article" date="2003" name="Proc. Natl. Acad. Sci. U.S.A.">
        <title>Complete genome sequence and analysis of Wolinella succinogenes.</title>
        <authorList>
            <person name="Baar C."/>
            <person name="Eppinger M."/>
            <person name="Raddatz G."/>
            <person name="Simon JM."/>
            <person name="Lanz C."/>
            <person name="Klimmek O."/>
            <person name="Nandakumar R."/>
            <person name="Gross R."/>
            <person name="Rosinus A."/>
            <person name="Keller H."/>
            <person name="Jagtap P."/>
            <person name="Linke B."/>
            <person name="Meyer F."/>
            <person name="Lederer H."/>
            <person name="Schuster S.C."/>
        </authorList>
    </citation>
    <scope>NUCLEOTIDE SEQUENCE [LARGE SCALE GENOMIC DNA]</scope>
    <source>
        <strain evidence="4">ATCC 29543 / DSM 1740 / CCUG 13145 / JCM 31913 / LMG 7466 / NCTC 11488 / FDC 602W</strain>
    </source>
</reference>
<accession>Q7MRS0</accession>
<dbReference type="SUPFAM" id="SSF52540">
    <property type="entry name" value="P-loop containing nucleoside triphosphate hydrolases"/>
    <property type="match status" value="1"/>
</dbReference>
<dbReference type="PANTHER" id="PTHR30486:SF6">
    <property type="entry name" value="TYPE IV PILUS RETRACTATION ATPASE PILT"/>
    <property type="match status" value="1"/>
</dbReference>
<evidence type="ECO:0000313" key="4">
    <source>
        <dbReference type="Proteomes" id="UP000000422"/>
    </source>
</evidence>
<dbReference type="SMART" id="SM00382">
    <property type="entry name" value="AAA"/>
    <property type="match status" value="1"/>
</dbReference>
<dbReference type="STRING" id="273121.WS1092"/>
<dbReference type="KEGG" id="wsu:WS1092"/>
<dbReference type="Proteomes" id="UP000000422">
    <property type="component" value="Chromosome"/>
</dbReference>
<dbReference type="InterPro" id="IPR003593">
    <property type="entry name" value="AAA+_ATPase"/>
</dbReference>
<dbReference type="Gene3D" id="3.40.50.300">
    <property type="entry name" value="P-loop containing nucleotide triphosphate hydrolases"/>
    <property type="match status" value="1"/>
</dbReference>
<protein>
    <submittedName>
        <fullName evidence="3">VIRB11</fullName>
    </submittedName>
</protein>
<comment type="similarity">
    <text evidence="1">Belongs to the GSP E family.</text>
</comment>
<dbReference type="eggNOG" id="COG0630">
    <property type="taxonomic scope" value="Bacteria"/>
</dbReference>
<evidence type="ECO:0000256" key="1">
    <source>
        <dbReference type="ARBA" id="ARBA00006611"/>
    </source>
</evidence>
<dbReference type="InterPro" id="IPR050921">
    <property type="entry name" value="T4SS_GSP_E_ATPase"/>
</dbReference>
<dbReference type="HOGENOM" id="CLU_005379_3_2_7"/>
<keyword evidence="4" id="KW-1185">Reference proteome</keyword>
<evidence type="ECO:0000259" key="2">
    <source>
        <dbReference type="SMART" id="SM00382"/>
    </source>
</evidence>
<dbReference type="EMBL" id="BX571660">
    <property type="protein sequence ID" value="CAE10186.1"/>
    <property type="molecule type" value="Genomic_DNA"/>
</dbReference>
<dbReference type="Gene3D" id="3.30.450.90">
    <property type="match status" value="1"/>
</dbReference>
<dbReference type="RefSeq" id="WP_011138978.1">
    <property type="nucleotide sequence ID" value="NC_005090.1"/>
</dbReference>
<sequence length="303" mass="34146">MTKVLQNLLKTLEEYLTADGVNEVVINREREVWLDKGGGWHGPIFDARLTTKFLKDFCIELANSREMRFNEDFCSLSCAIPQTRYRVQALHSVILRDSDIALSIRVPNSNIFPIENFLISPNIKTTHDDLKRLISERKNVLISGGTGSGKTSFLNALLRFVDRDDRIVTIEDSEELFVENPNRTQILVPKIDTKSMSYELALNSAMRLRPDRILLGEIDTKNTMTYLRLSNTGHSGMLSTLHANSPADAIHAIINNAMFGSQPVAESIMRGYIKSAIDVIIQIKREGKSRIISDILNLKEALS</sequence>